<evidence type="ECO:0000313" key="7">
    <source>
        <dbReference type="EMBL" id="KAL3802916.1"/>
    </source>
</evidence>
<evidence type="ECO:0000256" key="1">
    <source>
        <dbReference type="ARBA" id="ARBA00004123"/>
    </source>
</evidence>
<feature type="region of interest" description="Disordered" evidence="5">
    <location>
        <begin position="207"/>
        <end position="281"/>
    </location>
</feature>
<dbReference type="Gene3D" id="3.40.5.50">
    <property type="match status" value="1"/>
</dbReference>
<evidence type="ECO:0000256" key="5">
    <source>
        <dbReference type="SAM" id="MobiDB-lite"/>
    </source>
</evidence>
<dbReference type="GO" id="GO:0005634">
    <property type="term" value="C:nucleus"/>
    <property type="evidence" value="ECO:0007669"/>
    <property type="project" value="UniProtKB-SubCell"/>
</dbReference>
<name>A0ABD3QV78_9STRA</name>
<feature type="compositionally biased region" description="Acidic residues" evidence="5">
    <location>
        <begin position="256"/>
        <end position="271"/>
    </location>
</feature>
<organism evidence="7 8">
    <name type="scientific">Cyclotella atomus</name>
    <dbReference type="NCBI Taxonomy" id="382360"/>
    <lineage>
        <taxon>Eukaryota</taxon>
        <taxon>Sar</taxon>
        <taxon>Stramenopiles</taxon>
        <taxon>Ochrophyta</taxon>
        <taxon>Bacillariophyta</taxon>
        <taxon>Coscinodiscophyceae</taxon>
        <taxon>Thalassiosirophycidae</taxon>
        <taxon>Stephanodiscales</taxon>
        <taxon>Stephanodiscaceae</taxon>
        <taxon>Cyclotella</taxon>
    </lineage>
</organism>
<evidence type="ECO:0000256" key="2">
    <source>
        <dbReference type="ARBA" id="ARBA00010565"/>
    </source>
</evidence>
<proteinExistence type="inferred from homology"/>
<sequence length="281" mass="31156">MASSTPTVSFFGHTPLTPTQSISTSSFLAGDESISIIPSFSHPNPLGLISGTVGPFRAGMDTSVPLWLAVMLRKRKLARIIPPHWMDVEVLKEVLRFERDPREANFSPLLPFRHAEISQSILMACKAGGGDCEIVDGDKIKLLLEDIATVRMDKIRKNVHTLSSQLLSRSSRVQPIIDVTNIGSLEMHAVKSFVVESFRMHRELSGTGSAYSDRNVQDGSQQGAAGGVEAAGRGRLRASRLVRQEEEMEVPRPLEEIEAEEEEDEEMEEDDGGRSRLRRHR</sequence>
<dbReference type="SUPFAM" id="SSF160059">
    <property type="entry name" value="PriA/YqbF domain"/>
    <property type="match status" value="1"/>
</dbReference>
<comment type="caution">
    <text evidence="7">The sequence shown here is derived from an EMBL/GenBank/DDBJ whole genome shotgun (WGS) entry which is preliminary data.</text>
</comment>
<gene>
    <name evidence="7" type="ORF">ACHAWO_003548</name>
</gene>
<dbReference type="PANTHER" id="PTHR12772:SF0">
    <property type="entry name" value="DNA REPLICATION COMPLEX GINS PROTEIN PSF2"/>
    <property type="match status" value="1"/>
</dbReference>
<dbReference type="AlphaFoldDB" id="A0ABD3QV78"/>
<evidence type="ECO:0000313" key="8">
    <source>
        <dbReference type="Proteomes" id="UP001530400"/>
    </source>
</evidence>
<dbReference type="Pfam" id="PF25005">
    <property type="entry name" value="PSF2_N"/>
    <property type="match status" value="1"/>
</dbReference>
<evidence type="ECO:0000256" key="4">
    <source>
        <dbReference type="ARBA" id="ARBA00023242"/>
    </source>
</evidence>
<dbReference type="Proteomes" id="UP001530400">
    <property type="component" value="Unassembled WGS sequence"/>
</dbReference>
<dbReference type="PANTHER" id="PTHR12772">
    <property type="entry name" value="DNA REPLICATION COMPLEX GINS PROTEIN PSF2"/>
    <property type="match status" value="1"/>
</dbReference>
<keyword evidence="3" id="KW-0235">DNA replication</keyword>
<comment type="similarity">
    <text evidence="2">Belongs to the GINS2/PSF2 family.</text>
</comment>
<dbReference type="InterPro" id="IPR056784">
    <property type="entry name" value="PSF2_N"/>
</dbReference>
<comment type="subcellular location">
    <subcellularLocation>
        <location evidence="1">Nucleus</location>
    </subcellularLocation>
</comment>
<keyword evidence="8" id="KW-1185">Reference proteome</keyword>
<dbReference type="InterPro" id="IPR036224">
    <property type="entry name" value="GINS_bundle-like_dom_sf"/>
</dbReference>
<dbReference type="InterPro" id="IPR007257">
    <property type="entry name" value="GINS_Psf2"/>
</dbReference>
<dbReference type="SUPFAM" id="SSF158573">
    <property type="entry name" value="GINS helical bundle-like"/>
    <property type="match status" value="1"/>
</dbReference>
<dbReference type="CDD" id="cd11712">
    <property type="entry name" value="GINS_A_psf2"/>
    <property type="match status" value="1"/>
</dbReference>
<dbReference type="EMBL" id="JALLPJ020000082">
    <property type="protein sequence ID" value="KAL3802916.1"/>
    <property type="molecule type" value="Genomic_DNA"/>
</dbReference>
<feature type="compositionally biased region" description="Polar residues" evidence="5">
    <location>
        <begin position="207"/>
        <end position="222"/>
    </location>
</feature>
<dbReference type="GO" id="GO:0006260">
    <property type="term" value="P:DNA replication"/>
    <property type="evidence" value="ECO:0007669"/>
    <property type="project" value="UniProtKB-KW"/>
</dbReference>
<dbReference type="CDD" id="cd21694">
    <property type="entry name" value="GINS_B_Psf2"/>
    <property type="match status" value="1"/>
</dbReference>
<keyword evidence="4" id="KW-0539">Nucleus</keyword>
<accession>A0ABD3QV78</accession>
<evidence type="ECO:0000256" key="3">
    <source>
        <dbReference type="ARBA" id="ARBA00022705"/>
    </source>
</evidence>
<evidence type="ECO:0000259" key="6">
    <source>
        <dbReference type="Pfam" id="PF25005"/>
    </source>
</evidence>
<dbReference type="Gene3D" id="1.20.58.1020">
    <property type="match status" value="1"/>
</dbReference>
<dbReference type="FunFam" id="3.40.5.50:FF:000001">
    <property type="entry name" value="DNA replication complex GINS protein PSF2"/>
    <property type="match status" value="1"/>
</dbReference>
<reference evidence="7 8" key="1">
    <citation type="submission" date="2024-10" db="EMBL/GenBank/DDBJ databases">
        <title>Updated reference genomes for cyclostephanoid diatoms.</title>
        <authorList>
            <person name="Roberts W.R."/>
            <person name="Alverson A.J."/>
        </authorList>
    </citation>
    <scope>NUCLEOTIDE SEQUENCE [LARGE SCALE GENOMIC DNA]</scope>
    <source>
        <strain evidence="7 8">AJA010-31</strain>
    </source>
</reference>
<feature type="compositionally biased region" description="Basic and acidic residues" evidence="5">
    <location>
        <begin position="242"/>
        <end position="255"/>
    </location>
</feature>
<feature type="domain" description="DNA replication complex GINS protein PSF2 N-terminal" evidence="6">
    <location>
        <begin position="24"/>
        <end position="81"/>
    </location>
</feature>
<protein>
    <recommendedName>
        <fullName evidence="6">DNA replication complex GINS protein PSF2 N-terminal domain-containing protein</fullName>
    </recommendedName>
</protein>